<evidence type="ECO:0000256" key="1">
    <source>
        <dbReference type="SAM" id="MobiDB-lite"/>
    </source>
</evidence>
<dbReference type="EMBL" id="JAVRFF010000441">
    <property type="protein sequence ID" value="MDT0478404.1"/>
    <property type="molecule type" value="Genomic_DNA"/>
</dbReference>
<evidence type="ECO:0000313" key="2">
    <source>
        <dbReference type="EMBL" id="MDT0478404.1"/>
    </source>
</evidence>
<dbReference type="SUPFAM" id="SSF103032">
    <property type="entry name" value="Hypothetical protein YwqG"/>
    <property type="match status" value="1"/>
</dbReference>
<sequence>AARSARMAPHWNDLPTGLDLTQLRQLADELSVSSDDLEDVWQSYIRGSLSQFPHLGAGSSVGGSPSFTQSDPRGGTGYLPATASAGNLLVELDSEQFGGWGDGGIGHLFGDPADLVRGDLTAIRYHWDCL</sequence>
<dbReference type="Pfam" id="PF09234">
    <property type="entry name" value="DUF1963"/>
    <property type="match status" value="1"/>
</dbReference>
<evidence type="ECO:0000313" key="3">
    <source>
        <dbReference type="Proteomes" id="UP001180489"/>
    </source>
</evidence>
<keyword evidence="3" id="KW-1185">Reference proteome</keyword>
<dbReference type="InterPro" id="IPR035948">
    <property type="entry name" value="YwqG-like_sf"/>
</dbReference>
<name>A0ABU2UZG6_9ACTN</name>
<dbReference type="InterPro" id="IPR015315">
    <property type="entry name" value="DUF1963"/>
</dbReference>
<proteinExistence type="predicted"/>
<dbReference type="RefSeq" id="WP_311638281.1">
    <property type="nucleotide sequence ID" value="NZ_JAVRFF010000441.1"/>
</dbReference>
<feature type="non-terminal residue" evidence="2">
    <location>
        <position position="1"/>
    </location>
</feature>
<reference evidence="2" key="1">
    <citation type="submission" date="2024-05" db="EMBL/GenBank/DDBJ databases">
        <title>30 novel species of actinomycetes from the DSMZ collection.</title>
        <authorList>
            <person name="Nouioui I."/>
        </authorList>
    </citation>
    <scope>NUCLEOTIDE SEQUENCE</scope>
    <source>
        <strain evidence="2">DSM 41014</strain>
    </source>
</reference>
<protein>
    <submittedName>
        <fullName evidence="2">DUF1963 domain-containing protein</fullName>
    </submittedName>
</protein>
<feature type="compositionally biased region" description="Polar residues" evidence="1">
    <location>
        <begin position="62"/>
        <end position="71"/>
    </location>
</feature>
<organism evidence="2 3">
    <name type="scientific">Streptomyces hintoniae</name>
    <dbReference type="NCBI Taxonomy" id="3075521"/>
    <lineage>
        <taxon>Bacteria</taxon>
        <taxon>Bacillati</taxon>
        <taxon>Actinomycetota</taxon>
        <taxon>Actinomycetes</taxon>
        <taxon>Kitasatosporales</taxon>
        <taxon>Streptomycetaceae</taxon>
        <taxon>Streptomyces</taxon>
    </lineage>
</organism>
<dbReference type="Gene3D" id="2.30.320.10">
    <property type="entry name" value="YwqG-like"/>
    <property type="match status" value="1"/>
</dbReference>
<comment type="caution">
    <text evidence="2">The sequence shown here is derived from an EMBL/GenBank/DDBJ whole genome shotgun (WGS) entry which is preliminary data.</text>
</comment>
<dbReference type="Proteomes" id="UP001180489">
    <property type="component" value="Unassembled WGS sequence"/>
</dbReference>
<accession>A0ABU2UZG6</accession>
<gene>
    <name evidence="2" type="ORF">RM863_40510</name>
</gene>
<feature type="region of interest" description="Disordered" evidence="1">
    <location>
        <begin position="56"/>
        <end position="79"/>
    </location>
</feature>